<evidence type="ECO:0000256" key="1">
    <source>
        <dbReference type="ARBA" id="ARBA00004429"/>
    </source>
</evidence>
<feature type="transmembrane region" description="Helical" evidence="3">
    <location>
        <begin position="51"/>
        <end position="71"/>
    </location>
</feature>
<feature type="transmembrane region" description="Helical" evidence="3">
    <location>
        <begin position="26"/>
        <end position="44"/>
    </location>
</feature>
<accession>A0AAD5T202</accession>
<dbReference type="SUPFAM" id="SSF103473">
    <property type="entry name" value="MFS general substrate transporter"/>
    <property type="match status" value="1"/>
</dbReference>
<dbReference type="Gene3D" id="1.20.1250.20">
    <property type="entry name" value="MFS general substrate transporter like domains"/>
    <property type="match status" value="1"/>
</dbReference>
<keyword evidence="3" id="KW-1133">Transmembrane helix</keyword>
<evidence type="ECO:0000256" key="2">
    <source>
        <dbReference type="ARBA" id="ARBA00022475"/>
    </source>
</evidence>
<proteinExistence type="predicted"/>
<keyword evidence="2" id="KW-1003">Cell membrane</keyword>
<dbReference type="InterPro" id="IPR050375">
    <property type="entry name" value="MFS_TsgA-like"/>
</dbReference>
<reference evidence="4" key="1">
    <citation type="submission" date="2020-05" db="EMBL/GenBank/DDBJ databases">
        <title>Phylogenomic resolution of chytrid fungi.</title>
        <authorList>
            <person name="Stajich J.E."/>
            <person name="Amses K."/>
            <person name="Simmons R."/>
            <person name="Seto K."/>
            <person name="Myers J."/>
            <person name="Bonds A."/>
            <person name="Quandt C.A."/>
            <person name="Barry K."/>
            <person name="Liu P."/>
            <person name="Grigoriev I."/>
            <person name="Longcore J.E."/>
            <person name="James T.Y."/>
        </authorList>
    </citation>
    <scope>NUCLEOTIDE SEQUENCE</scope>
    <source>
        <strain evidence="4">JEL0513</strain>
    </source>
</reference>
<keyword evidence="3" id="KW-0472">Membrane</keyword>
<dbReference type="GO" id="GO:0005886">
    <property type="term" value="C:plasma membrane"/>
    <property type="evidence" value="ECO:0007669"/>
    <property type="project" value="UniProtKB-SubCell"/>
</dbReference>
<evidence type="ECO:0000313" key="5">
    <source>
        <dbReference type="Proteomes" id="UP001211907"/>
    </source>
</evidence>
<organism evidence="4 5">
    <name type="scientific">Physocladia obscura</name>
    <dbReference type="NCBI Taxonomy" id="109957"/>
    <lineage>
        <taxon>Eukaryota</taxon>
        <taxon>Fungi</taxon>
        <taxon>Fungi incertae sedis</taxon>
        <taxon>Chytridiomycota</taxon>
        <taxon>Chytridiomycota incertae sedis</taxon>
        <taxon>Chytridiomycetes</taxon>
        <taxon>Chytridiales</taxon>
        <taxon>Chytriomycetaceae</taxon>
        <taxon>Physocladia</taxon>
    </lineage>
</organism>
<sequence length="94" mass="9913">MSIMYPTIFTLAMQDLGEHTHTGTSYMISSLLGGAIFPIIMAAVDDATGVTACGFFMPAIGFIIVFLYAVWGCKIPQCVLDTKGSSLQGGKATV</sequence>
<dbReference type="PANTHER" id="PTHR43702">
    <property type="entry name" value="L-FUCOSE-PROTON SYMPORTER"/>
    <property type="match status" value="1"/>
</dbReference>
<evidence type="ECO:0000256" key="3">
    <source>
        <dbReference type="SAM" id="Phobius"/>
    </source>
</evidence>
<keyword evidence="3" id="KW-0812">Transmembrane</keyword>
<comment type="subcellular location">
    <subcellularLocation>
        <location evidence="1">Cell inner membrane</location>
        <topology evidence="1">Multi-pass membrane protein</topology>
    </subcellularLocation>
</comment>
<evidence type="ECO:0000313" key="4">
    <source>
        <dbReference type="EMBL" id="KAJ3125019.1"/>
    </source>
</evidence>
<protein>
    <submittedName>
        <fullName evidence="4">Uncharacterized protein</fullName>
    </submittedName>
</protein>
<dbReference type="Proteomes" id="UP001211907">
    <property type="component" value="Unassembled WGS sequence"/>
</dbReference>
<gene>
    <name evidence="4" type="ORF">HK100_011029</name>
</gene>
<dbReference type="InterPro" id="IPR036259">
    <property type="entry name" value="MFS_trans_sf"/>
</dbReference>
<name>A0AAD5T202_9FUNG</name>
<dbReference type="EMBL" id="JADGJH010000635">
    <property type="protein sequence ID" value="KAJ3125019.1"/>
    <property type="molecule type" value="Genomic_DNA"/>
</dbReference>
<dbReference type="AlphaFoldDB" id="A0AAD5T202"/>
<comment type="caution">
    <text evidence="4">The sequence shown here is derived from an EMBL/GenBank/DDBJ whole genome shotgun (WGS) entry which is preliminary data.</text>
</comment>
<dbReference type="PANTHER" id="PTHR43702:SF3">
    <property type="entry name" value="PROTEIN TSGA"/>
    <property type="match status" value="1"/>
</dbReference>
<keyword evidence="5" id="KW-1185">Reference proteome</keyword>